<dbReference type="InterPro" id="IPR029006">
    <property type="entry name" value="ADF-H/Gelsolin-like_dom_sf"/>
</dbReference>
<dbReference type="PROSITE" id="PS51263">
    <property type="entry name" value="ADF_H"/>
    <property type="match status" value="1"/>
</dbReference>
<dbReference type="SUPFAM" id="SSF55753">
    <property type="entry name" value="Actin depolymerizing proteins"/>
    <property type="match status" value="1"/>
</dbReference>
<accession>A0ABD3WLJ4</accession>
<feature type="domain" description="ADF-H" evidence="3">
    <location>
        <begin position="2"/>
        <end position="139"/>
    </location>
</feature>
<evidence type="ECO:0000256" key="2">
    <source>
        <dbReference type="ARBA" id="ARBA00023203"/>
    </source>
</evidence>
<keyword evidence="2" id="KW-0009">Actin-binding</keyword>
<dbReference type="CDD" id="cd11286">
    <property type="entry name" value="ADF_cofilin_like"/>
    <property type="match status" value="1"/>
</dbReference>
<reference evidence="4 5" key="1">
    <citation type="submission" date="2024-11" db="EMBL/GenBank/DDBJ databases">
        <title>Chromosome-level genome assembly of the freshwater bivalve Anodonta woodiana.</title>
        <authorList>
            <person name="Chen X."/>
        </authorList>
    </citation>
    <scope>NUCLEOTIDE SEQUENCE [LARGE SCALE GENOMIC DNA]</scope>
    <source>
        <strain evidence="4">MN2024</strain>
        <tissue evidence="4">Gills</tissue>
    </source>
</reference>
<protein>
    <recommendedName>
        <fullName evidence="3">ADF-H domain-containing protein</fullName>
    </recommendedName>
</protein>
<gene>
    <name evidence="4" type="ORF">ACJMK2_036717</name>
</gene>
<comment type="similarity">
    <text evidence="1">Belongs to the actin-binding proteins ADF family.</text>
</comment>
<sequence length="143" mass="16769">MTSGVTVMDECIDAFNEIKMGHQWQFIIYRLSDDLKSIVVEEKGPRRTSYDTFVDKLREAEAKKQCRYAVFDVNYVQNDMEKKKLVFFAWSPDSAAIKQKMIYASSLKALKNKLRGIQVEVQCNDVEDLRHEEVIEKCKDKYQ</sequence>
<dbReference type="GO" id="GO:0003779">
    <property type="term" value="F:actin binding"/>
    <property type="evidence" value="ECO:0007669"/>
    <property type="project" value="UniProtKB-KW"/>
</dbReference>
<dbReference type="EMBL" id="JBJQND010000006">
    <property type="protein sequence ID" value="KAL3873622.1"/>
    <property type="molecule type" value="Genomic_DNA"/>
</dbReference>
<name>A0ABD3WLJ4_SINWO</name>
<proteinExistence type="inferred from homology"/>
<organism evidence="4 5">
    <name type="scientific">Sinanodonta woodiana</name>
    <name type="common">Chinese pond mussel</name>
    <name type="synonym">Anodonta woodiana</name>
    <dbReference type="NCBI Taxonomy" id="1069815"/>
    <lineage>
        <taxon>Eukaryota</taxon>
        <taxon>Metazoa</taxon>
        <taxon>Spiralia</taxon>
        <taxon>Lophotrochozoa</taxon>
        <taxon>Mollusca</taxon>
        <taxon>Bivalvia</taxon>
        <taxon>Autobranchia</taxon>
        <taxon>Heteroconchia</taxon>
        <taxon>Palaeoheterodonta</taxon>
        <taxon>Unionida</taxon>
        <taxon>Unionoidea</taxon>
        <taxon>Unionidae</taxon>
        <taxon>Unioninae</taxon>
        <taxon>Sinanodonta</taxon>
    </lineage>
</organism>
<evidence type="ECO:0000256" key="1">
    <source>
        <dbReference type="ARBA" id="ARBA00006844"/>
    </source>
</evidence>
<dbReference type="Gene3D" id="3.40.20.10">
    <property type="entry name" value="Severin"/>
    <property type="match status" value="1"/>
</dbReference>
<dbReference type="SMART" id="SM00102">
    <property type="entry name" value="ADF"/>
    <property type="match status" value="1"/>
</dbReference>
<keyword evidence="5" id="KW-1185">Reference proteome</keyword>
<comment type="caution">
    <text evidence="4">The sequence shown here is derived from an EMBL/GenBank/DDBJ whole genome shotgun (WGS) entry which is preliminary data.</text>
</comment>
<dbReference type="InterPro" id="IPR002108">
    <property type="entry name" value="ADF-H"/>
</dbReference>
<dbReference type="PANTHER" id="PTHR11913">
    <property type="entry name" value="COFILIN-RELATED"/>
    <property type="match status" value="1"/>
</dbReference>
<dbReference type="Pfam" id="PF00241">
    <property type="entry name" value="Cofilin_ADF"/>
    <property type="match status" value="1"/>
</dbReference>
<evidence type="ECO:0000313" key="5">
    <source>
        <dbReference type="Proteomes" id="UP001634394"/>
    </source>
</evidence>
<dbReference type="AlphaFoldDB" id="A0ABD3WLJ4"/>
<evidence type="ECO:0000259" key="3">
    <source>
        <dbReference type="PROSITE" id="PS51263"/>
    </source>
</evidence>
<dbReference type="Proteomes" id="UP001634394">
    <property type="component" value="Unassembled WGS sequence"/>
</dbReference>
<evidence type="ECO:0000313" key="4">
    <source>
        <dbReference type="EMBL" id="KAL3873622.1"/>
    </source>
</evidence>
<dbReference type="InterPro" id="IPR017904">
    <property type="entry name" value="ADF/Cofilin"/>
</dbReference>
<dbReference type="PRINTS" id="PR00006">
    <property type="entry name" value="COFILIN"/>
</dbReference>